<evidence type="ECO:0000313" key="7">
    <source>
        <dbReference type="Proteomes" id="UP000646738"/>
    </source>
</evidence>
<dbReference type="EMBL" id="BNEA01000001">
    <property type="protein sequence ID" value="GHI50289.1"/>
    <property type="molecule type" value="Genomic_DNA"/>
</dbReference>
<reference evidence="7" key="1">
    <citation type="submission" date="2023-07" db="EMBL/GenBank/DDBJ databases">
        <title>Whole genome shotgun sequence of Streptomyces achromogenes subsp. rubradiris NBRC 14000.</title>
        <authorList>
            <person name="Komaki H."/>
            <person name="Tamura T."/>
        </authorList>
    </citation>
    <scope>NUCLEOTIDE SEQUENCE [LARGE SCALE GENOMIC DNA]</scope>
    <source>
        <strain evidence="7">NBRC 14000</strain>
    </source>
</reference>
<evidence type="ECO:0000256" key="5">
    <source>
        <dbReference type="SAM" id="MobiDB-lite"/>
    </source>
</evidence>
<keyword evidence="1" id="KW-0285">Flavoprotein</keyword>
<feature type="region of interest" description="Disordered" evidence="5">
    <location>
        <begin position="92"/>
        <end position="219"/>
    </location>
</feature>
<evidence type="ECO:0008006" key="8">
    <source>
        <dbReference type="Google" id="ProtNLM"/>
    </source>
</evidence>
<name>A0ABQ3R360_STRRR</name>
<dbReference type="InterPro" id="IPR051260">
    <property type="entry name" value="Diverse_substr_monoxygenases"/>
</dbReference>
<dbReference type="Gene3D" id="3.20.20.30">
    <property type="entry name" value="Luciferase-like domain"/>
    <property type="match status" value="1"/>
</dbReference>
<proteinExistence type="predicted"/>
<dbReference type="InterPro" id="IPR036661">
    <property type="entry name" value="Luciferase-like_sf"/>
</dbReference>
<dbReference type="PANTHER" id="PTHR30011">
    <property type="entry name" value="ALKANESULFONATE MONOOXYGENASE-RELATED"/>
    <property type="match status" value="1"/>
</dbReference>
<dbReference type="PANTHER" id="PTHR30011:SF16">
    <property type="entry name" value="C2H2 FINGER DOMAIN TRANSCRIPTION FACTOR (EUROFUNG)-RELATED"/>
    <property type="match status" value="1"/>
</dbReference>
<feature type="compositionally biased region" description="Low complexity" evidence="5">
    <location>
        <begin position="155"/>
        <end position="179"/>
    </location>
</feature>
<evidence type="ECO:0000313" key="6">
    <source>
        <dbReference type="EMBL" id="GHI50289.1"/>
    </source>
</evidence>
<feature type="compositionally biased region" description="Basic residues" evidence="5">
    <location>
        <begin position="199"/>
        <end position="211"/>
    </location>
</feature>
<comment type="caution">
    <text evidence="6">The sequence shown here is derived from an EMBL/GenBank/DDBJ whole genome shotgun (WGS) entry which is preliminary data.</text>
</comment>
<organism evidence="6 7">
    <name type="scientific">Streptomyces rubradiris</name>
    <name type="common">Streptomyces achromogenes subsp. rubradiris</name>
    <dbReference type="NCBI Taxonomy" id="285531"/>
    <lineage>
        <taxon>Bacteria</taxon>
        <taxon>Bacillati</taxon>
        <taxon>Actinomycetota</taxon>
        <taxon>Actinomycetes</taxon>
        <taxon>Kitasatosporales</taxon>
        <taxon>Streptomycetaceae</taxon>
        <taxon>Streptomyces</taxon>
    </lineage>
</organism>
<evidence type="ECO:0000256" key="2">
    <source>
        <dbReference type="ARBA" id="ARBA00022643"/>
    </source>
</evidence>
<evidence type="ECO:0000256" key="3">
    <source>
        <dbReference type="ARBA" id="ARBA00023002"/>
    </source>
</evidence>
<dbReference type="SUPFAM" id="SSF51679">
    <property type="entry name" value="Bacterial luciferase-like"/>
    <property type="match status" value="1"/>
</dbReference>
<evidence type="ECO:0000256" key="4">
    <source>
        <dbReference type="ARBA" id="ARBA00023033"/>
    </source>
</evidence>
<keyword evidence="2" id="KW-0288">FMN</keyword>
<feature type="compositionally biased region" description="Low complexity" evidence="5">
    <location>
        <begin position="112"/>
        <end position="132"/>
    </location>
</feature>
<keyword evidence="3" id="KW-0560">Oxidoreductase</keyword>
<evidence type="ECO:0000256" key="1">
    <source>
        <dbReference type="ARBA" id="ARBA00022630"/>
    </source>
</evidence>
<keyword evidence="4" id="KW-0503">Monooxygenase</keyword>
<dbReference type="RefSeq" id="WP_203854900.1">
    <property type="nucleotide sequence ID" value="NZ_BNCB01000003.1"/>
</dbReference>
<gene>
    <name evidence="6" type="ORF">Srubr_01350</name>
</gene>
<dbReference type="Proteomes" id="UP000646738">
    <property type="component" value="Unassembled WGS sequence"/>
</dbReference>
<accession>A0ABQ3R360</accession>
<protein>
    <recommendedName>
        <fullName evidence="8">Luciferase-like monooxygenase</fullName>
    </recommendedName>
</protein>
<sequence>MNCVSFINHGLWRRPATRQTGYTGLDAWTEPARMLGRGRFDTLFFADVIGTYDVYRGGLDTAVREATQFPDNDPSVLVPALAHATEHLDFAFTGSVSRSTPSPSPGRRRRSTPSPRGGSPGTSSATRRTASTPIPPGSTRSTTPEPATASPGRTSPSPRRCAPRCSSRPAPRGRPLLRGPARRGHLHPRPQPADGPDRHRGRTGQGGRRRPPTADRRADDIAFFQGLSFVVGSTEEETKRKNDEIDDHISVEGLMIRMSGNIGGT</sequence>
<keyword evidence="7" id="KW-1185">Reference proteome</keyword>